<dbReference type="GO" id="GO:0016780">
    <property type="term" value="F:phosphotransferase activity, for other substituted phosphate groups"/>
    <property type="evidence" value="ECO:0007669"/>
    <property type="project" value="InterPro"/>
</dbReference>
<protein>
    <recommendedName>
        <fullName evidence="4">CDP-alcohol phosphatidyltransferase</fullName>
    </recommendedName>
</protein>
<keyword evidence="2" id="KW-0812">Transmembrane</keyword>
<feature type="transmembrane region" description="Helical" evidence="2">
    <location>
        <begin position="87"/>
        <end position="109"/>
    </location>
</feature>
<evidence type="ECO:0000256" key="2">
    <source>
        <dbReference type="SAM" id="Phobius"/>
    </source>
</evidence>
<dbReference type="Gene3D" id="1.20.120.1760">
    <property type="match status" value="1"/>
</dbReference>
<keyword evidence="2" id="KW-0472">Membrane</keyword>
<dbReference type="GO" id="GO:0008654">
    <property type="term" value="P:phospholipid biosynthetic process"/>
    <property type="evidence" value="ECO:0007669"/>
    <property type="project" value="InterPro"/>
</dbReference>
<dbReference type="EMBL" id="VSSQ01033338">
    <property type="protein sequence ID" value="MPM84898.1"/>
    <property type="molecule type" value="Genomic_DNA"/>
</dbReference>
<feature type="transmembrane region" description="Helical" evidence="2">
    <location>
        <begin position="16"/>
        <end position="39"/>
    </location>
</feature>
<organism evidence="3">
    <name type="scientific">bioreactor metagenome</name>
    <dbReference type="NCBI Taxonomy" id="1076179"/>
    <lineage>
        <taxon>unclassified sequences</taxon>
        <taxon>metagenomes</taxon>
        <taxon>ecological metagenomes</taxon>
    </lineage>
</organism>
<evidence type="ECO:0000313" key="3">
    <source>
        <dbReference type="EMBL" id="MPM84898.1"/>
    </source>
</evidence>
<evidence type="ECO:0000256" key="1">
    <source>
        <dbReference type="ARBA" id="ARBA00022679"/>
    </source>
</evidence>
<dbReference type="Pfam" id="PF01066">
    <property type="entry name" value="CDP-OH_P_transf"/>
    <property type="match status" value="1"/>
</dbReference>
<dbReference type="InterPro" id="IPR048254">
    <property type="entry name" value="CDP_ALCOHOL_P_TRANSF_CS"/>
</dbReference>
<dbReference type="AlphaFoldDB" id="A0A645D761"/>
<dbReference type="InterPro" id="IPR043130">
    <property type="entry name" value="CDP-OH_PTrfase_TM_dom"/>
</dbReference>
<dbReference type="InterPro" id="IPR000462">
    <property type="entry name" value="CDP-OH_P_trans"/>
</dbReference>
<accession>A0A645D761</accession>
<evidence type="ECO:0008006" key="4">
    <source>
        <dbReference type="Google" id="ProtNLM"/>
    </source>
</evidence>
<sequence length="189" mass="20065">MSVMNYIANILTASRFLFAVGMVLAAPFSPVFWVCYLGGGVSDLLDGPVARALHIQSDVGATLDSAADLVFAAAIAVVVLRNVQLPAWLWVCAGCIAAVRLAGYGVGFIKYRTFSALHTYANKATGALIFAFPILYAGLGLTASGVILCVAALFSSVEEFAITVSSPMLNRNCKGFYHKADFLATQKER</sequence>
<proteinExistence type="predicted"/>
<comment type="caution">
    <text evidence="3">The sequence shown here is derived from an EMBL/GenBank/DDBJ whole genome shotgun (WGS) entry which is preliminary data.</text>
</comment>
<reference evidence="3" key="1">
    <citation type="submission" date="2019-08" db="EMBL/GenBank/DDBJ databases">
        <authorList>
            <person name="Kucharzyk K."/>
            <person name="Murdoch R.W."/>
            <person name="Higgins S."/>
            <person name="Loffler F."/>
        </authorList>
    </citation>
    <scope>NUCLEOTIDE SEQUENCE</scope>
</reference>
<feature type="transmembrane region" description="Helical" evidence="2">
    <location>
        <begin position="59"/>
        <end position="80"/>
    </location>
</feature>
<keyword evidence="2" id="KW-1133">Transmembrane helix</keyword>
<name>A0A645D761_9ZZZZ</name>
<dbReference type="PROSITE" id="PS00379">
    <property type="entry name" value="CDP_ALCOHOL_P_TRANSF"/>
    <property type="match status" value="1"/>
</dbReference>
<dbReference type="GO" id="GO:0016020">
    <property type="term" value="C:membrane"/>
    <property type="evidence" value="ECO:0007669"/>
    <property type="project" value="InterPro"/>
</dbReference>
<keyword evidence="1" id="KW-0808">Transferase</keyword>
<gene>
    <name evidence="3" type="ORF">SDC9_131974</name>
</gene>
<feature type="transmembrane region" description="Helical" evidence="2">
    <location>
        <begin position="129"/>
        <end position="154"/>
    </location>
</feature>